<dbReference type="InterPro" id="IPR016188">
    <property type="entry name" value="PurM-like_N"/>
</dbReference>
<evidence type="ECO:0000313" key="4">
    <source>
        <dbReference type="EMBL" id="VFK06362.1"/>
    </source>
</evidence>
<accession>A0A450S423</accession>
<dbReference type="SUPFAM" id="SSF55326">
    <property type="entry name" value="PurM N-terminal domain-like"/>
    <property type="match status" value="1"/>
</dbReference>
<gene>
    <name evidence="3" type="ORF">BECKFM1743A_GA0114220_100387</name>
    <name evidence="4" type="ORF">BECKFM1743B_GA0114221_100157</name>
    <name evidence="2" type="ORF">BECKFM1743C_GA0114222_1002210</name>
</gene>
<sequence>MNDARISLAIHGTANDLAVVGAKPLYFTLNALLEEGLAIHLLDRIVASGADLLVLTKTDLLPHLDDFDPRQAENHLRVFANTAPVFPLSARSRAGSGGWGGMR</sequence>
<dbReference type="EMBL" id="CAADEZ010000038">
    <property type="protein sequence ID" value="VFJ46547.1"/>
    <property type="molecule type" value="Genomic_DNA"/>
</dbReference>
<dbReference type="EMBL" id="CAADFA010000022">
    <property type="protein sequence ID" value="VFJ45207.1"/>
    <property type="molecule type" value="Genomic_DNA"/>
</dbReference>
<evidence type="ECO:0000259" key="1">
    <source>
        <dbReference type="Pfam" id="PF00586"/>
    </source>
</evidence>
<evidence type="ECO:0000313" key="2">
    <source>
        <dbReference type="EMBL" id="VFJ45207.1"/>
    </source>
</evidence>
<protein>
    <submittedName>
        <fullName evidence="3">AIR synthase related protein, N-terminal domain</fullName>
    </submittedName>
</protein>
<proteinExistence type="predicted"/>
<name>A0A450S423_9GAMM</name>
<dbReference type="Pfam" id="PF00586">
    <property type="entry name" value="AIRS"/>
    <property type="match status" value="1"/>
</dbReference>
<feature type="domain" description="PurM-like N-terminal" evidence="1">
    <location>
        <begin position="8"/>
        <end position="53"/>
    </location>
</feature>
<dbReference type="InterPro" id="IPR036921">
    <property type="entry name" value="PurM-like_N_sf"/>
</dbReference>
<evidence type="ECO:0000313" key="3">
    <source>
        <dbReference type="EMBL" id="VFJ46547.1"/>
    </source>
</evidence>
<organism evidence="3">
    <name type="scientific">Candidatus Kentrum sp. FM</name>
    <dbReference type="NCBI Taxonomy" id="2126340"/>
    <lineage>
        <taxon>Bacteria</taxon>
        <taxon>Pseudomonadati</taxon>
        <taxon>Pseudomonadota</taxon>
        <taxon>Gammaproteobacteria</taxon>
        <taxon>Candidatus Kentrum</taxon>
    </lineage>
</organism>
<dbReference type="EMBL" id="CAADFL010000015">
    <property type="protein sequence ID" value="VFK06362.1"/>
    <property type="molecule type" value="Genomic_DNA"/>
</dbReference>
<dbReference type="AlphaFoldDB" id="A0A450S423"/>
<reference evidence="3" key="1">
    <citation type="submission" date="2019-02" db="EMBL/GenBank/DDBJ databases">
        <authorList>
            <person name="Gruber-Vodicka R. H."/>
            <person name="Seah K. B. B."/>
        </authorList>
    </citation>
    <scope>NUCLEOTIDE SEQUENCE</scope>
    <source>
        <strain evidence="3">BECK_BZ163</strain>
        <strain evidence="4">BECK_BZ164</strain>
        <strain evidence="2">BECK_BZ165</strain>
    </source>
</reference>
<dbReference type="Gene3D" id="3.30.1330.10">
    <property type="entry name" value="PurM-like, N-terminal domain"/>
    <property type="match status" value="1"/>
</dbReference>